<evidence type="ECO:0000313" key="7">
    <source>
        <dbReference type="EMBL" id="AWA30559.1"/>
    </source>
</evidence>
<dbReference type="RefSeq" id="WP_108371633.1">
    <property type="nucleotide sequence ID" value="NZ_CP028811.1"/>
</dbReference>
<dbReference type="Pfam" id="PF18962">
    <property type="entry name" value="Por_Secre_tail"/>
    <property type="match status" value="1"/>
</dbReference>
<dbReference type="Pfam" id="PF24595">
    <property type="entry name" value="DUF7619"/>
    <property type="match status" value="1"/>
</dbReference>
<keyword evidence="8" id="KW-1185">Reference proteome</keyword>
<evidence type="ECO:0000256" key="3">
    <source>
        <dbReference type="ARBA" id="ARBA00022737"/>
    </source>
</evidence>
<dbReference type="PANTHER" id="PTHR47566">
    <property type="match status" value="1"/>
</dbReference>
<accession>A0A2S0RG99</accession>
<dbReference type="NCBIfam" id="TIGR04183">
    <property type="entry name" value="Por_Secre_tail"/>
    <property type="match status" value="1"/>
</dbReference>
<dbReference type="NCBIfam" id="TIGR01451">
    <property type="entry name" value="B_ant_repeat"/>
    <property type="match status" value="1"/>
</dbReference>
<dbReference type="InterPro" id="IPR052574">
    <property type="entry name" value="CDIRP"/>
</dbReference>
<dbReference type="SUPFAM" id="SSF52058">
    <property type="entry name" value="L domain-like"/>
    <property type="match status" value="1"/>
</dbReference>
<sequence>MKKFYLLMLAFAGVSIANAQIINFPSGQLKARLLDASATNTRAKNLDGAYFAIDANNDSQIQVSEALQVSELYFYNNGISNITGLEYFTNLKVLSMPYNPITTLDATVFPLLTKLNVNHCLLTSLNASGLSALTDLDCTYNSLTSLNIDGTYALHDFKCRNNQIYGVLDLSGRANLLPELDLTVNHFTQLILTGCNTLTLINATENYLSETTDFSAVPNLRELWVSFSSIQNLDLSANPLIERVYANQCYGLSSMNVTGCVNLRELYFVTASYPTQLDLNPAVNLEKLTLKMSSPGTVAFNNCHILKELSLETDWLAVDLSLPALETLTLTMLNCTSLDLTALASLKTLQSRTESVTAYDFSGNALLEDVVLSYIYPTQSLDFSSNTHLQQVYLSGCSGVEMLNLKNGANEILNFNFNAATAIPNLKYLCTDDEQIESLDYLTQALPLCSINSYCSFTPGGTYYTVEGSSRADLDGNGCDVSDPLYPGIKFTVTDGVNSGTFVADALGSYSLPLQAGSHTITPVVENSYFTTDPSQFTISFPGDLNSVMQDICIIPNGIHNDLEILIMPIGIARPGFDATYNLLFRNTGNTTIDTDLDFAFDDSVMDFVQSVPPLSDQNEGMLHWSGLPIAPFETRSVLVKMNMNSPVETPALNLDDHLVFTAALTYSGTDETPLNNTTILRQTVVNSFDPNDKTCLEGDTITPGMVGDYVHYLIRFENTGTFAAENVVVKDIIDPATFDIASLVPVSSNYEFTTRITDGDKVEFIFENINLPFDDTNNDGYVLFKIRTKPTLTVGSTLSNKASIYFDYNLPIVTNTAVTAVALPLNTNENDNAFGLALYPNPVKDVLNISSKTDAVINVVQIYNALGQDVMKVLPANGDCSIDVSRLPVGSYVVKVISETGSWASRFIKE</sequence>
<keyword evidence="2 4" id="KW-0732">Signal</keyword>
<name>A0A2S0RG99_9FLAO</name>
<evidence type="ECO:0000256" key="1">
    <source>
        <dbReference type="ARBA" id="ARBA00022614"/>
    </source>
</evidence>
<protein>
    <submittedName>
        <fullName evidence="7">T9SS C-terminal target domain-containing protein</fullName>
    </submittedName>
</protein>
<dbReference type="GO" id="GO:0035591">
    <property type="term" value="F:signaling adaptor activity"/>
    <property type="evidence" value="ECO:0007669"/>
    <property type="project" value="TreeGrafter"/>
</dbReference>
<dbReference type="InterPro" id="IPR032675">
    <property type="entry name" value="LRR_dom_sf"/>
</dbReference>
<keyword evidence="1" id="KW-0433">Leucine-rich repeat</keyword>
<reference evidence="7 8" key="1">
    <citation type="submission" date="2018-04" db="EMBL/GenBank/DDBJ databases">
        <title>Genome sequencing of Flavobacterium sp. HYN0048.</title>
        <authorList>
            <person name="Yi H."/>
            <person name="Baek C."/>
        </authorList>
    </citation>
    <scope>NUCLEOTIDE SEQUENCE [LARGE SCALE GENOMIC DNA]</scope>
    <source>
        <strain evidence="7 8">HYN0048</strain>
    </source>
</reference>
<feature type="signal peptide" evidence="4">
    <location>
        <begin position="1"/>
        <end position="19"/>
    </location>
</feature>
<dbReference type="Gene3D" id="3.80.10.10">
    <property type="entry name" value="Ribonuclease Inhibitor"/>
    <property type="match status" value="2"/>
</dbReference>
<evidence type="ECO:0000313" key="8">
    <source>
        <dbReference type="Proteomes" id="UP000244193"/>
    </source>
</evidence>
<feature type="domain" description="DUF7619" evidence="6">
    <location>
        <begin position="690"/>
        <end position="820"/>
    </location>
</feature>
<dbReference type="InterPro" id="IPR047589">
    <property type="entry name" value="DUF11_rpt"/>
</dbReference>
<dbReference type="PANTHER" id="PTHR47566:SF1">
    <property type="entry name" value="PROTEIN NUD1"/>
    <property type="match status" value="1"/>
</dbReference>
<feature type="chain" id="PRO_5015689194" evidence="4">
    <location>
        <begin position="20"/>
        <end position="911"/>
    </location>
</feature>
<evidence type="ECO:0000259" key="5">
    <source>
        <dbReference type="Pfam" id="PF18962"/>
    </source>
</evidence>
<dbReference type="Proteomes" id="UP000244193">
    <property type="component" value="Chromosome"/>
</dbReference>
<gene>
    <name evidence="7" type="ORF">HYN48_10920</name>
</gene>
<dbReference type="KEGG" id="fmg:HYN48_10920"/>
<dbReference type="InterPro" id="IPR026444">
    <property type="entry name" value="Secre_tail"/>
</dbReference>
<evidence type="ECO:0000256" key="4">
    <source>
        <dbReference type="SAM" id="SignalP"/>
    </source>
</evidence>
<evidence type="ECO:0000256" key="2">
    <source>
        <dbReference type="ARBA" id="ARBA00022729"/>
    </source>
</evidence>
<dbReference type="AlphaFoldDB" id="A0A2S0RG99"/>
<proteinExistence type="predicted"/>
<dbReference type="InterPro" id="IPR055353">
    <property type="entry name" value="DUF7619"/>
</dbReference>
<dbReference type="OrthoDB" id="1110367at2"/>
<feature type="domain" description="Secretion system C-terminal sorting" evidence="5">
    <location>
        <begin position="839"/>
        <end position="908"/>
    </location>
</feature>
<organism evidence="7 8">
    <name type="scientific">Flavobacterium magnum</name>
    <dbReference type="NCBI Taxonomy" id="2162713"/>
    <lineage>
        <taxon>Bacteria</taxon>
        <taxon>Pseudomonadati</taxon>
        <taxon>Bacteroidota</taxon>
        <taxon>Flavobacteriia</taxon>
        <taxon>Flavobacteriales</taxon>
        <taxon>Flavobacteriaceae</taxon>
        <taxon>Flavobacterium</taxon>
    </lineage>
</organism>
<dbReference type="EMBL" id="CP028811">
    <property type="protein sequence ID" value="AWA30559.1"/>
    <property type="molecule type" value="Genomic_DNA"/>
</dbReference>
<keyword evidence="3" id="KW-0677">Repeat</keyword>
<evidence type="ECO:0000259" key="6">
    <source>
        <dbReference type="Pfam" id="PF24595"/>
    </source>
</evidence>